<proteinExistence type="predicted"/>
<dbReference type="PANTHER" id="PTHR43671:SF13">
    <property type="entry name" value="SERINE_THREONINE-PROTEIN KINASE NEK2"/>
    <property type="match status" value="1"/>
</dbReference>
<feature type="domain" description="Protein kinase" evidence="8">
    <location>
        <begin position="103"/>
        <end position="372"/>
    </location>
</feature>
<dbReference type="PROSITE" id="PS00108">
    <property type="entry name" value="PROTEIN_KINASE_ST"/>
    <property type="match status" value="1"/>
</dbReference>
<evidence type="ECO:0000256" key="5">
    <source>
        <dbReference type="ARBA" id="ARBA00022777"/>
    </source>
</evidence>
<dbReference type="Proteomes" id="UP001240236">
    <property type="component" value="Unassembled WGS sequence"/>
</dbReference>
<evidence type="ECO:0000256" key="4">
    <source>
        <dbReference type="ARBA" id="ARBA00022741"/>
    </source>
</evidence>
<dbReference type="Pfam" id="PF00498">
    <property type="entry name" value="FHA"/>
    <property type="match status" value="1"/>
</dbReference>
<keyword evidence="10" id="KW-1185">Reference proteome</keyword>
<keyword evidence="4" id="KW-0547">Nucleotide-binding</keyword>
<dbReference type="CDD" id="cd14014">
    <property type="entry name" value="STKc_PknB_like"/>
    <property type="match status" value="1"/>
</dbReference>
<dbReference type="InterPro" id="IPR008984">
    <property type="entry name" value="SMAD_FHA_dom_sf"/>
</dbReference>
<sequence>MTDLWTVSVSTGGAQRVLTHDTSMLIGRGPECDLVVADPQVSHRHCRLTIRPPRVTVRDLASRNGTRVNGAIITKRDLRDGDLVRLGNTIIRVGIHPPDRDGLTIVRELGRGAQGVVHLAREQVTGTMVAVKTLLAPDAADLFRREMDCTAALDHPNIVRFHRSLPHPPGYVAEYCPGGHPTAPLPVSEALRLTRQALDALAYAHTAEVPVLLADGTTTIGRGLVHRDIKPQNLLLTSGRTLKIADFGLAKAYDQAGLSGRTPTGAIAGTIAFMPRHQLVDYKYARPDVDLWAVTACLYWMLTGAPPRDFRSGTDPVAVVLRERPVPVRHRRPQLPADLSTLIDAALDDATEPAFQHAAELAAALDGVDSALPDADPASGRRCRST</sequence>
<dbReference type="PANTHER" id="PTHR43671">
    <property type="entry name" value="SERINE/THREONINE-PROTEIN KINASE NEK"/>
    <property type="match status" value="1"/>
</dbReference>
<feature type="domain" description="FHA" evidence="7">
    <location>
        <begin position="24"/>
        <end position="73"/>
    </location>
</feature>
<evidence type="ECO:0000256" key="3">
    <source>
        <dbReference type="ARBA" id="ARBA00022679"/>
    </source>
</evidence>
<dbReference type="SMART" id="SM00220">
    <property type="entry name" value="S_TKc"/>
    <property type="match status" value="1"/>
</dbReference>
<dbReference type="Gene3D" id="1.10.510.10">
    <property type="entry name" value="Transferase(Phosphotransferase) domain 1"/>
    <property type="match status" value="1"/>
</dbReference>
<dbReference type="Gene3D" id="2.60.200.20">
    <property type="match status" value="1"/>
</dbReference>
<evidence type="ECO:0000259" key="8">
    <source>
        <dbReference type="PROSITE" id="PS50011"/>
    </source>
</evidence>
<dbReference type="GO" id="GO:0005524">
    <property type="term" value="F:ATP binding"/>
    <property type="evidence" value="ECO:0007669"/>
    <property type="project" value="UniProtKB-KW"/>
</dbReference>
<dbReference type="RefSeq" id="WP_307247651.1">
    <property type="nucleotide sequence ID" value="NZ_JAUSUZ010000001.1"/>
</dbReference>
<gene>
    <name evidence="9" type="ORF">J2S42_007796</name>
</gene>
<dbReference type="AlphaFoldDB" id="A0AAE3W8A6"/>
<dbReference type="SUPFAM" id="SSF49879">
    <property type="entry name" value="SMAD/FHA domain"/>
    <property type="match status" value="1"/>
</dbReference>
<evidence type="ECO:0000313" key="10">
    <source>
        <dbReference type="Proteomes" id="UP001240236"/>
    </source>
</evidence>
<keyword evidence="6" id="KW-0067">ATP-binding</keyword>
<dbReference type="SUPFAM" id="SSF56112">
    <property type="entry name" value="Protein kinase-like (PK-like)"/>
    <property type="match status" value="1"/>
</dbReference>
<dbReference type="EMBL" id="JAUSUZ010000001">
    <property type="protein sequence ID" value="MDQ0371127.1"/>
    <property type="molecule type" value="Genomic_DNA"/>
</dbReference>
<dbReference type="Gene3D" id="3.30.200.20">
    <property type="entry name" value="Phosphorylase Kinase, domain 1"/>
    <property type="match status" value="1"/>
</dbReference>
<dbReference type="GO" id="GO:0004674">
    <property type="term" value="F:protein serine/threonine kinase activity"/>
    <property type="evidence" value="ECO:0007669"/>
    <property type="project" value="UniProtKB-KW"/>
</dbReference>
<evidence type="ECO:0000256" key="1">
    <source>
        <dbReference type="ARBA" id="ARBA00012513"/>
    </source>
</evidence>
<comment type="caution">
    <text evidence="9">The sequence shown here is derived from an EMBL/GenBank/DDBJ whole genome shotgun (WGS) entry which is preliminary data.</text>
</comment>
<dbReference type="PROSITE" id="PS50006">
    <property type="entry name" value="FHA_DOMAIN"/>
    <property type="match status" value="1"/>
</dbReference>
<organism evidence="9 10">
    <name type="scientific">Catenuloplanes indicus</name>
    <dbReference type="NCBI Taxonomy" id="137267"/>
    <lineage>
        <taxon>Bacteria</taxon>
        <taxon>Bacillati</taxon>
        <taxon>Actinomycetota</taxon>
        <taxon>Actinomycetes</taxon>
        <taxon>Micromonosporales</taxon>
        <taxon>Micromonosporaceae</taxon>
        <taxon>Catenuloplanes</taxon>
    </lineage>
</organism>
<dbReference type="InterPro" id="IPR008271">
    <property type="entry name" value="Ser/Thr_kinase_AS"/>
</dbReference>
<dbReference type="InterPro" id="IPR050660">
    <property type="entry name" value="NEK_Ser/Thr_kinase"/>
</dbReference>
<keyword evidence="2" id="KW-0597">Phosphoprotein</keyword>
<evidence type="ECO:0000259" key="7">
    <source>
        <dbReference type="PROSITE" id="PS50006"/>
    </source>
</evidence>
<dbReference type="Pfam" id="PF00069">
    <property type="entry name" value="Pkinase"/>
    <property type="match status" value="1"/>
</dbReference>
<dbReference type="PROSITE" id="PS50011">
    <property type="entry name" value="PROTEIN_KINASE_DOM"/>
    <property type="match status" value="1"/>
</dbReference>
<keyword evidence="5 9" id="KW-0418">Kinase</keyword>
<dbReference type="CDD" id="cd00060">
    <property type="entry name" value="FHA"/>
    <property type="match status" value="1"/>
</dbReference>
<keyword evidence="3" id="KW-0808">Transferase</keyword>
<dbReference type="EC" id="2.7.11.1" evidence="1"/>
<keyword evidence="9" id="KW-0723">Serine/threonine-protein kinase</keyword>
<accession>A0AAE3W8A6</accession>
<evidence type="ECO:0000313" key="9">
    <source>
        <dbReference type="EMBL" id="MDQ0371127.1"/>
    </source>
</evidence>
<evidence type="ECO:0000256" key="2">
    <source>
        <dbReference type="ARBA" id="ARBA00022553"/>
    </source>
</evidence>
<evidence type="ECO:0000256" key="6">
    <source>
        <dbReference type="ARBA" id="ARBA00022840"/>
    </source>
</evidence>
<dbReference type="InterPro" id="IPR011009">
    <property type="entry name" value="Kinase-like_dom_sf"/>
</dbReference>
<dbReference type="InterPro" id="IPR000253">
    <property type="entry name" value="FHA_dom"/>
</dbReference>
<reference evidence="9 10" key="1">
    <citation type="submission" date="2023-07" db="EMBL/GenBank/DDBJ databases">
        <title>Sequencing the genomes of 1000 actinobacteria strains.</title>
        <authorList>
            <person name="Klenk H.-P."/>
        </authorList>
    </citation>
    <scope>NUCLEOTIDE SEQUENCE [LARGE SCALE GENOMIC DNA]</scope>
    <source>
        <strain evidence="9 10">DSM 44709</strain>
    </source>
</reference>
<protein>
    <recommendedName>
        <fullName evidence="1">non-specific serine/threonine protein kinase</fullName>
        <ecNumber evidence="1">2.7.11.1</ecNumber>
    </recommendedName>
</protein>
<dbReference type="SMART" id="SM00240">
    <property type="entry name" value="FHA"/>
    <property type="match status" value="1"/>
</dbReference>
<dbReference type="InterPro" id="IPR000719">
    <property type="entry name" value="Prot_kinase_dom"/>
</dbReference>
<name>A0AAE3W8A6_9ACTN</name>